<gene>
    <name evidence="10" type="ORF">CPJCM30710_01350</name>
</gene>
<evidence type="ECO:0000256" key="5">
    <source>
        <dbReference type="ARBA" id="ARBA00023136"/>
    </source>
</evidence>
<keyword evidence="11" id="KW-1185">Reference proteome</keyword>
<dbReference type="Proteomes" id="UP000679179">
    <property type="component" value="Unassembled WGS sequence"/>
</dbReference>
<feature type="domain" description="MacB-like periplasmic core" evidence="9">
    <location>
        <begin position="21"/>
        <end position="242"/>
    </location>
</feature>
<comment type="similarity">
    <text evidence="6">Belongs to the ABC-4 integral membrane protein family.</text>
</comment>
<feature type="transmembrane region" description="Helical" evidence="7">
    <location>
        <begin position="279"/>
        <end position="303"/>
    </location>
</feature>
<comment type="subcellular location">
    <subcellularLocation>
        <location evidence="1">Cell membrane</location>
        <topology evidence="1">Multi-pass membrane protein</topology>
    </subcellularLocation>
</comment>
<evidence type="ECO:0000313" key="10">
    <source>
        <dbReference type="EMBL" id="GIM27469.1"/>
    </source>
</evidence>
<accession>A0A919RX98</accession>
<proteinExistence type="inferred from homology"/>
<evidence type="ECO:0000259" key="9">
    <source>
        <dbReference type="Pfam" id="PF12704"/>
    </source>
</evidence>
<sequence length="402" mass="43844">MQFFENFKMSIDSIKSNKLRSFLTMLGIIIGISSVITILALGTGGKESITGEFEKIGSSTAELKINPQSATKSDYFTLSDVKAIKDKSSSVKYASPSLQKQGIAKNDNKNKRAVISGGNTDINYIQNNEFLYGRFFNDKEVEEAKNVGVIDEFTAEYFFGYKDAVGESLLIGRNTTPKKITIIGITKTSRFMADVRRDQVPAIITIPVTSLNNLYDGDGTIDNIYVLAESKDKVEDAASEAVNIIETRHNNKGKELYYAEQLMKQIDEINKVLDIFTSFISAVAAISLLVGGIGVMNIMLVSVTERTREIGIRKAIGATTSSILIQFLMESVIISLIGGFIGLIIGVLGAFGLGSFAGVTPVLSMKHIILVILFSSSVGIFFGIYPARKAAKLNPIDALRYE</sequence>
<reference evidence="10" key="1">
    <citation type="submission" date="2021-03" db="EMBL/GenBank/DDBJ databases">
        <title>Taxonomic study of Clostridium polyendosporum from meadow-gley soil under rice.</title>
        <authorList>
            <person name="Kobayashi H."/>
            <person name="Tanizawa Y."/>
            <person name="Yagura M."/>
        </authorList>
    </citation>
    <scope>NUCLEOTIDE SEQUENCE</scope>
    <source>
        <strain evidence="10">JCM 30710</strain>
    </source>
</reference>
<dbReference type="GO" id="GO:0005886">
    <property type="term" value="C:plasma membrane"/>
    <property type="evidence" value="ECO:0007669"/>
    <property type="project" value="UniProtKB-SubCell"/>
</dbReference>
<dbReference type="RefSeq" id="WP_212902227.1">
    <property type="nucleotide sequence ID" value="NZ_BOPZ01000001.1"/>
</dbReference>
<dbReference type="EMBL" id="BOPZ01000001">
    <property type="protein sequence ID" value="GIM27469.1"/>
    <property type="molecule type" value="Genomic_DNA"/>
</dbReference>
<comment type="caution">
    <text evidence="10">The sequence shown here is derived from an EMBL/GenBank/DDBJ whole genome shotgun (WGS) entry which is preliminary data.</text>
</comment>
<evidence type="ECO:0000313" key="11">
    <source>
        <dbReference type="Proteomes" id="UP000679179"/>
    </source>
</evidence>
<dbReference type="Pfam" id="PF02687">
    <property type="entry name" value="FtsX"/>
    <property type="match status" value="1"/>
</dbReference>
<keyword evidence="5 7" id="KW-0472">Membrane</keyword>
<protein>
    <submittedName>
        <fullName evidence="10">Macrolide ABC transporter permease</fullName>
    </submittedName>
</protein>
<feature type="transmembrane region" description="Helical" evidence="7">
    <location>
        <begin position="368"/>
        <end position="387"/>
    </location>
</feature>
<dbReference type="AlphaFoldDB" id="A0A919RX98"/>
<organism evidence="10 11">
    <name type="scientific">Clostridium polyendosporum</name>
    <dbReference type="NCBI Taxonomy" id="69208"/>
    <lineage>
        <taxon>Bacteria</taxon>
        <taxon>Bacillati</taxon>
        <taxon>Bacillota</taxon>
        <taxon>Clostridia</taxon>
        <taxon>Eubacteriales</taxon>
        <taxon>Clostridiaceae</taxon>
        <taxon>Clostridium</taxon>
    </lineage>
</organism>
<feature type="transmembrane region" description="Helical" evidence="7">
    <location>
        <begin position="323"/>
        <end position="348"/>
    </location>
</feature>
<dbReference type="InterPro" id="IPR050250">
    <property type="entry name" value="Macrolide_Exporter_MacB"/>
</dbReference>
<dbReference type="PANTHER" id="PTHR30572:SF4">
    <property type="entry name" value="ABC TRANSPORTER PERMEASE YTRF"/>
    <property type="match status" value="1"/>
</dbReference>
<dbReference type="PANTHER" id="PTHR30572">
    <property type="entry name" value="MEMBRANE COMPONENT OF TRANSPORTER-RELATED"/>
    <property type="match status" value="1"/>
</dbReference>
<keyword evidence="4 7" id="KW-1133">Transmembrane helix</keyword>
<evidence type="ECO:0000256" key="7">
    <source>
        <dbReference type="SAM" id="Phobius"/>
    </source>
</evidence>
<evidence type="ECO:0000259" key="8">
    <source>
        <dbReference type="Pfam" id="PF02687"/>
    </source>
</evidence>
<name>A0A919RX98_9CLOT</name>
<evidence type="ECO:0000256" key="4">
    <source>
        <dbReference type="ARBA" id="ARBA00022989"/>
    </source>
</evidence>
<keyword evidence="3 7" id="KW-0812">Transmembrane</keyword>
<keyword evidence="2" id="KW-1003">Cell membrane</keyword>
<feature type="transmembrane region" description="Helical" evidence="7">
    <location>
        <begin position="21"/>
        <end position="42"/>
    </location>
</feature>
<dbReference type="GO" id="GO:0022857">
    <property type="term" value="F:transmembrane transporter activity"/>
    <property type="evidence" value="ECO:0007669"/>
    <property type="project" value="TreeGrafter"/>
</dbReference>
<dbReference type="InterPro" id="IPR025857">
    <property type="entry name" value="MacB_PCD"/>
</dbReference>
<dbReference type="InterPro" id="IPR003838">
    <property type="entry name" value="ABC3_permease_C"/>
</dbReference>
<evidence type="ECO:0000256" key="2">
    <source>
        <dbReference type="ARBA" id="ARBA00022475"/>
    </source>
</evidence>
<evidence type="ECO:0000256" key="1">
    <source>
        <dbReference type="ARBA" id="ARBA00004651"/>
    </source>
</evidence>
<feature type="domain" description="ABC3 transporter permease C-terminal" evidence="8">
    <location>
        <begin position="282"/>
        <end position="395"/>
    </location>
</feature>
<evidence type="ECO:0000256" key="6">
    <source>
        <dbReference type="ARBA" id="ARBA00038076"/>
    </source>
</evidence>
<evidence type="ECO:0000256" key="3">
    <source>
        <dbReference type="ARBA" id="ARBA00022692"/>
    </source>
</evidence>
<dbReference type="Pfam" id="PF12704">
    <property type="entry name" value="MacB_PCD"/>
    <property type="match status" value="1"/>
</dbReference>